<sequence>MEEAAKDGLYEITDGSELIDDNCQCGYDSDILEDNKICSDVISDMIFDILSKEGYKIEHEYGHIKSISWDPEKYLLKKKNLIVLNK</sequence>
<proteinExistence type="predicted"/>
<reference evidence="1" key="1">
    <citation type="journal article" date="2020" name="Nature">
        <title>Giant virus diversity and host interactions through global metagenomics.</title>
        <authorList>
            <person name="Schulz F."/>
            <person name="Roux S."/>
            <person name="Paez-Espino D."/>
            <person name="Jungbluth S."/>
            <person name="Walsh D.A."/>
            <person name="Denef V.J."/>
            <person name="McMahon K.D."/>
            <person name="Konstantinidis K.T."/>
            <person name="Eloe-Fadrosh E.A."/>
            <person name="Kyrpides N.C."/>
            <person name="Woyke T."/>
        </authorList>
    </citation>
    <scope>NUCLEOTIDE SEQUENCE</scope>
    <source>
        <strain evidence="1">GVMAG-S-1021933-23</strain>
    </source>
</reference>
<dbReference type="EMBL" id="MN740594">
    <property type="protein sequence ID" value="QHS78022.1"/>
    <property type="molecule type" value="Genomic_DNA"/>
</dbReference>
<name>A0A6C0AEB2_9ZZZZ</name>
<protein>
    <submittedName>
        <fullName evidence="1">Uncharacterized protein</fullName>
    </submittedName>
</protein>
<organism evidence="1">
    <name type="scientific">viral metagenome</name>
    <dbReference type="NCBI Taxonomy" id="1070528"/>
    <lineage>
        <taxon>unclassified sequences</taxon>
        <taxon>metagenomes</taxon>
        <taxon>organismal metagenomes</taxon>
    </lineage>
</organism>
<dbReference type="AlphaFoldDB" id="A0A6C0AEB2"/>
<accession>A0A6C0AEB2</accession>
<evidence type="ECO:0000313" key="1">
    <source>
        <dbReference type="EMBL" id="QHS78022.1"/>
    </source>
</evidence>